<dbReference type="PANTHER" id="PTHR43657">
    <property type="entry name" value="TRYPTOPHAN RNA-BINDING ATTENUATOR PROTEIN-LIKE PROTEIN"/>
    <property type="match status" value="1"/>
</dbReference>
<sequence>MAEVEVSAPANVSAGFFDMGFELVKGESAEGKYEILGDDMQVLTLELAPDQVMISEPGTMLTMSDGVETEVVCDNCCARQCGGEPPINVSYTNSGTETGFVGFTPNVPAKILPMSLDAYPNGMNAQSGAYMSSIGQVTPGFSLDCNPMTACCAGMGCCRQKLTGDGVAFLNATGTVIKKSLSDGEVLVVDTQSLVAWDAGVGLGVQATGGMCVACFGGEGCCNTTLKGPGDVWIQSMNLSKMKRSLGVVITMKGGGGGAPVDHESMVR</sequence>
<dbReference type="EMBL" id="HBGT01029298">
    <property type="protein sequence ID" value="CAD9443141.1"/>
    <property type="molecule type" value="Transcribed_RNA"/>
</dbReference>
<evidence type="ECO:0008006" key="2">
    <source>
        <dbReference type="Google" id="ProtNLM"/>
    </source>
</evidence>
<dbReference type="InterPro" id="IPR016031">
    <property type="entry name" value="Trp_RNA-bd_attenuator-like_dom"/>
</dbReference>
<dbReference type="InterPro" id="IPR002838">
    <property type="entry name" value="AIM24"/>
</dbReference>
<organism evidence="1">
    <name type="scientific">Florenciella parvula</name>
    <dbReference type="NCBI Taxonomy" id="236787"/>
    <lineage>
        <taxon>Eukaryota</taxon>
        <taxon>Sar</taxon>
        <taxon>Stramenopiles</taxon>
        <taxon>Ochrophyta</taxon>
        <taxon>Dictyochophyceae</taxon>
        <taxon>Florenciellales</taxon>
        <taxon>Florenciella</taxon>
    </lineage>
</organism>
<evidence type="ECO:0000313" key="1">
    <source>
        <dbReference type="EMBL" id="CAD9443141.1"/>
    </source>
</evidence>
<dbReference type="Gene3D" id="3.60.160.10">
    <property type="entry name" value="Mitochondrial biogenesis AIM24"/>
    <property type="match status" value="1"/>
</dbReference>
<proteinExistence type="predicted"/>
<accession>A0A7S2D397</accession>
<name>A0A7S2D397_9STRA</name>
<reference evidence="1" key="1">
    <citation type="submission" date="2021-01" db="EMBL/GenBank/DDBJ databases">
        <authorList>
            <person name="Corre E."/>
            <person name="Pelletier E."/>
            <person name="Niang G."/>
            <person name="Scheremetjew M."/>
            <person name="Finn R."/>
            <person name="Kale V."/>
            <person name="Holt S."/>
            <person name="Cochrane G."/>
            <person name="Meng A."/>
            <person name="Brown T."/>
            <person name="Cohen L."/>
        </authorList>
    </citation>
    <scope>NUCLEOTIDE SEQUENCE</scope>
    <source>
        <strain evidence="1">RCC1693</strain>
    </source>
</reference>
<protein>
    <recommendedName>
        <fullName evidence="2">Altered inheritance of mitochondria protein 24, mitochondrial</fullName>
    </recommendedName>
</protein>
<dbReference type="AlphaFoldDB" id="A0A7S2D397"/>
<dbReference type="PANTHER" id="PTHR43657:SF1">
    <property type="entry name" value="ALTERED INHERITANCE OF MITOCHONDRIA PROTEIN 24, MITOCHONDRIAL"/>
    <property type="match status" value="1"/>
</dbReference>
<dbReference type="InterPro" id="IPR036983">
    <property type="entry name" value="AIM24_sf"/>
</dbReference>
<dbReference type="Pfam" id="PF01987">
    <property type="entry name" value="AIM24"/>
    <property type="match status" value="1"/>
</dbReference>
<dbReference type="SUPFAM" id="SSF51219">
    <property type="entry name" value="TRAP-like"/>
    <property type="match status" value="1"/>
</dbReference>
<gene>
    <name evidence="1" type="ORF">FPAR1323_LOCUS15299</name>
</gene>